<dbReference type="AlphaFoldDB" id="A0AAP0NPP8"/>
<name>A0AAP0NPP8_9MAGN</name>
<proteinExistence type="predicted"/>
<evidence type="ECO:0000313" key="2">
    <source>
        <dbReference type="Proteomes" id="UP001420932"/>
    </source>
</evidence>
<comment type="caution">
    <text evidence="1">The sequence shown here is derived from an EMBL/GenBank/DDBJ whole genome shotgun (WGS) entry which is preliminary data.</text>
</comment>
<gene>
    <name evidence="1" type="ORF">Syun_022049</name>
</gene>
<sequence>MAPSLTLPYTTILKATSSKIMFFINNLLNNTTPSPILPSPNTLKTKCAFTITIGGHFPP</sequence>
<dbReference type="Proteomes" id="UP001420932">
    <property type="component" value="Unassembled WGS sequence"/>
</dbReference>
<evidence type="ECO:0000313" key="1">
    <source>
        <dbReference type="EMBL" id="KAK9115252.1"/>
    </source>
</evidence>
<organism evidence="1 2">
    <name type="scientific">Stephania yunnanensis</name>
    <dbReference type="NCBI Taxonomy" id="152371"/>
    <lineage>
        <taxon>Eukaryota</taxon>
        <taxon>Viridiplantae</taxon>
        <taxon>Streptophyta</taxon>
        <taxon>Embryophyta</taxon>
        <taxon>Tracheophyta</taxon>
        <taxon>Spermatophyta</taxon>
        <taxon>Magnoliopsida</taxon>
        <taxon>Ranunculales</taxon>
        <taxon>Menispermaceae</taxon>
        <taxon>Menispermoideae</taxon>
        <taxon>Cissampelideae</taxon>
        <taxon>Stephania</taxon>
    </lineage>
</organism>
<accession>A0AAP0NPP8</accession>
<dbReference type="EMBL" id="JBBNAF010000009">
    <property type="protein sequence ID" value="KAK9115252.1"/>
    <property type="molecule type" value="Genomic_DNA"/>
</dbReference>
<keyword evidence="2" id="KW-1185">Reference proteome</keyword>
<protein>
    <submittedName>
        <fullName evidence="1">Uncharacterized protein</fullName>
    </submittedName>
</protein>
<reference evidence="1 2" key="1">
    <citation type="submission" date="2024-01" db="EMBL/GenBank/DDBJ databases">
        <title>Genome assemblies of Stephania.</title>
        <authorList>
            <person name="Yang L."/>
        </authorList>
    </citation>
    <scope>NUCLEOTIDE SEQUENCE [LARGE SCALE GENOMIC DNA]</scope>
    <source>
        <strain evidence="1">YNDBR</strain>
        <tissue evidence="1">Leaf</tissue>
    </source>
</reference>